<evidence type="ECO:0000313" key="3">
    <source>
        <dbReference type="EMBL" id="TCC66541.1"/>
    </source>
</evidence>
<sequence length="367" mass="40105">MAAAFDPARLTQARRLAGMTKKSVAGGLGVSPVAVGQWEAGTHPPRPDHVGGLSEILSVPAAFFAAGRPYARLESSAAHFRSLRKTPAIQRAKAIAFTEQAWELVYALEKRVQLPAVDLPGFSAGEVSRDEMPLGPAAAAQELRRRWSLGTGRIPQLVRTMERHGIVVTLTPFAGAATTTVDAFSTSHLPRPIVVLTPDRADDVYRHRFTAAHELGHLLLHPDVAPGDLQQEREADAFAAELLTPAAVITPMLPARMDLHALDRLSKEWGVAVESLIYRCREVGAISEPAYRRAFQRLNQLRQLNLFGAEPVAGYPGEAPTLLRRAFELAEANGLSQRNLADELKIKLPRLRLLLGQDDPRPQLRLV</sequence>
<dbReference type="Pfam" id="PF06114">
    <property type="entry name" value="Peptidase_M78"/>
    <property type="match status" value="1"/>
</dbReference>
<dbReference type="AlphaFoldDB" id="A0A4R0KZG1"/>
<name>A0A4R0KZG1_9ACTN</name>
<dbReference type="Proteomes" id="UP000291144">
    <property type="component" value="Unassembled WGS sequence"/>
</dbReference>
<keyword evidence="4" id="KW-1185">Reference proteome</keyword>
<dbReference type="InterPro" id="IPR001387">
    <property type="entry name" value="Cro/C1-type_HTH"/>
</dbReference>
<dbReference type="GO" id="GO:0003677">
    <property type="term" value="F:DNA binding"/>
    <property type="evidence" value="ECO:0007669"/>
    <property type="project" value="InterPro"/>
</dbReference>
<comment type="caution">
    <text evidence="3">The sequence shown here is derived from an EMBL/GenBank/DDBJ whole genome shotgun (WGS) entry which is preliminary data.</text>
</comment>
<dbReference type="Gene3D" id="1.10.260.40">
    <property type="entry name" value="lambda repressor-like DNA-binding domains"/>
    <property type="match status" value="1"/>
</dbReference>
<dbReference type="Pfam" id="PF01381">
    <property type="entry name" value="HTH_3"/>
    <property type="match status" value="1"/>
</dbReference>
<evidence type="ECO:0000256" key="1">
    <source>
        <dbReference type="ARBA" id="ARBA00007227"/>
    </source>
</evidence>
<protein>
    <submittedName>
        <fullName evidence="3">ImmA/IrrE family metallo-endopeptidase</fullName>
    </submittedName>
</protein>
<dbReference type="EMBL" id="SJKB01000001">
    <property type="protein sequence ID" value="TCC66541.1"/>
    <property type="molecule type" value="Genomic_DNA"/>
</dbReference>
<dbReference type="Gene3D" id="1.10.10.2910">
    <property type="match status" value="1"/>
</dbReference>
<proteinExistence type="inferred from homology"/>
<dbReference type="SMART" id="SM00530">
    <property type="entry name" value="HTH_XRE"/>
    <property type="match status" value="1"/>
</dbReference>
<accession>A0A4R0KZG1</accession>
<dbReference type="InterPro" id="IPR010359">
    <property type="entry name" value="IrrE_HExxH"/>
</dbReference>
<reference evidence="3 4" key="1">
    <citation type="submission" date="2019-02" db="EMBL/GenBank/DDBJ databases">
        <title>Kribbella capetownensis sp. nov. and Kribbella speibonae sp. nov., isolated from soil.</title>
        <authorList>
            <person name="Curtis S.M."/>
            <person name="Norton I."/>
            <person name="Everest G.J."/>
            <person name="Meyers P.R."/>
        </authorList>
    </citation>
    <scope>NUCLEOTIDE SEQUENCE [LARGE SCALE GENOMIC DNA]</scope>
    <source>
        <strain evidence="3 4">NRRL B-24813</strain>
    </source>
</reference>
<feature type="domain" description="HTH cro/C1-type" evidence="2">
    <location>
        <begin position="10"/>
        <end position="64"/>
    </location>
</feature>
<dbReference type="OrthoDB" id="9794834at2"/>
<dbReference type="InterPro" id="IPR052345">
    <property type="entry name" value="Rad_response_metalloprotease"/>
</dbReference>
<gene>
    <name evidence="3" type="ORF">E0H73_01830</name>
</gene>
<dbReference type="SUPFAM" id="SSF47413">
    <property type="entry name" value="lambda repressor-like DNA-binding domains"/>
    <property type="match status" value="1"/>
</dbReference>
<organism evidence="3 4">
    <name type="scientific">Kribbella pittospori</name>
    <dbReference type="NCBI Taxonomy" id="722689"/>
    <lineage>
        <taxon>Bacteria</taxon>
        <taxon>Bacillati</taxon>
        <taxon>Actinomycetota</taxon>
        <taxon>Actinomycetes</taxon>
        <taxon>Propionibacteriales</taxon>
        <taxon>Kribbellaceae</taxon>
        <taxon>Kribbella</taxon>
    </lineage>
</organism>
<evidence type="ECO:0000259" key="2">
    <source>
        <dbReference type="PROSITE" id="PS50943"/>
    </source>
</evidence>
<dbReference type="CDD" id="cd00093">
    <property type="entry name" value="HTH_XRE"/>
    <property type="match status" value="1"/>
</dbReference>
<dbReference type="PANTHER" id="PTHR43236:SF1">
    <property type="entry name" value="BLL7220 PROTEIN"/>
    <property type="match status" value="1"/>
</dbReference>
<comment type="similarity">
    <text evidence="1">Belongs to the short-chain fatty acyl-CoA assimilation regulator (ScfR) family.</text>
</comment>
<dbReference type="PANTHER" id="PTHR43236">
    <property type="entry name" value="ANTITOXIN HIGA1"/>
    <property type="match status" value="1"/>
</dbReference>
<dbReference type="InterPro" id="IPR010982">
    <property type="entry name" value="Lambda_DNA-bd_dom_sf"/>
</dbReference>
<dbReference type="PROSITE" id="PS50943">
    <property type="entry name" value="HTH_CROC1"/>
    <property type="match status" value="1"/>
</dbReference>
<evidence type="ECO:0000313" key="4">
    <source>
        <dbReference type="Proteomes" id="UP000291144"/>
    </source>
</evidence>